<evidence type="ECO:0000313" key="9">
    <source>
        <dbReference type="EMBL" id="GLP95158.1"/>
    </source>
</evidence>
<keyword evidence="1 5" id="KW-0963">Cytoplasm</keyword>
<comment type="caution">
    <text evidence="9">The sequence shown here is derived from an EMBL/GenBank/DDBJ whole genome shotgun (WGS) entry which is preliminary data.</text>
</comment>
<reference evidence="9" key="1">
    <citation type="journal article" date="2014" name="Int. J. Syst. Evol. Microbiol.">
        <title>Complete genome sequence of Corynebacterium casei LMG S-19264T (=DSM 44701T), isolated from a smear-ripened cheese.</title>
        <authorList>
            <consortium name="US DOE Joint Genome Institute (JGI-PGF)"/>
            <person name="Walter F."/>
            <person name="Albersmeier A."/>
            <person name="Kalinowski J."/>
            <person name="Ruckert C."/>
        </authorList>
    </citation>
    <scope>NUCLEOTIDE SEQUENCE</scope>
    <source>
        <strain evidence="9">NBRC 101628</strain>
    </source>
</reference>
<dbReference type="InterPro" id="IPR003753">
    <property type="entry name" value="Exonuc_VII_L"/>
</dbReference>
<protein>
    <recommendedName>
        <fullName evidence="5">Exodeoxyribonuclease 7 large subunit</fullName>
        <ecNumber evidence="5">3.1.11.6</ecNumber>
    </recommendedName>
    <alternativeName>
        <fullName evidence="5">Exodeoxyribonuclease VII large subunit</fullName>
        <shortName evidence="5">Exonuclease VII large subunit</shortName>
    </alternativeName>
</protein>
<keyword evidence="10" id="KW-1185">Reference proteome</keyword>
<dbReference type="GO" id="GO:0003676">
    <property type="term" value="F:nucleic acid binding"/>
    <property type="evidence" value="ECO:0007669"/>
    <property type="project" value="InterPro"/>
</dbReference>
<sequence length="446" mass="49138">MSAQRPPLLSVSQLNRQVRQLLESQIGRIWLTGEISNFAAPASGHWYFSLKDSQAQVRCAMFKGRNSRVAFTPKNGQQVTVQADISLYEPRGDYQLIVGNMVDSGEGRLKAEFEKLKLKLAGEGLFAQEHKQPLPRPHTLGVITSASGAAIRDVLHVLERRAPSMRVIIYPASVQGELAPAQLISAIETANARNEVDALLLTRGGGSLEDLWSFNDEGLARAIFTSKLPIISAVGHEVDITIADFVADVRAPTPSAGAEMLSGDQAAQVQQLTGLRQRLQQSILGRLNLHQQALLQYQYRLDAVHPERALNQIGQQFDELGLRLTHAMQRRLDSQQAQTTQLQHRLMQRHPGQDIALAQTRLAQLGPRLGQAMRTQLNSQRQQWQSMAAQLQAISPLATLERGYAIARDEQGQPVSSVSQVQPGQGLSVQLHDGRLETEIKAVKAD</sequence>
<dbReference type="GO" id="GO:0005737">
    <property type="term" value="C:cytoplasm"/>
    <property type="evidence" value="ECO:0007669"/>
    <property type="project" value="UniProtKB-SubCell"/>
</dbReference>
<evidence type="ECO:0000256" key="5">
    <source>
        <dbReference type="HAMAP-Rule" id="MF_00378"/>
    </source>
</evidence>
<name>A0AA37W089_9GAMM</name>
<dbReference type="Proteomes" id="UP001161422">
    <property type="component" value="Unassembled WGS sequence"/>
</dbReference>
<keyword evidence="2 5" id="KW-0540">Nuclease</keyword>
<dbReference type="Pfam" id="PF13742">
    <property type="entry name" value="tRNA_anti_2"/>
    <property type="match status" value="1"/>
</dbReference>
<evidence type="ECO:0000259" key="7">
    <source>
        <dbReference type="Pfam" id="PF02601"/>
    </source>
</evidence>
<evidence type="ECO:0000313" key="10">
    <source>
        <dbReference type="Proteomes" id="UP001161422"/>
    </source>
</evidence>
<evidence type="ECO:0000259" key="8">
    <source>
        <dbReference type="Pfam" id="PF13742"/>
    </source>
</evidence>
<organism evidence="9 10">
    <name type="scientific">Paraferrimonas sedimenticola</name>
    <dbReference type="NCBI Taxonomy" id="375674"/>
    <lineage>
        <taxon>Bacteria</taxon>
        <taxon>Pseudomonadati</taxon>
        <taxon>Pseudomonadota</taxon>
        <taxon>Gammaproteobacteria</taxon>
        <taxon>Alteromonadales</taxon>
        <taxon>Ferrimonadaceae</taxon>
        <taxon>Paraferrimonas</taxon>
    </lineage>
</organism>
<dbReference type="RefSeq" id="WP_095505824.1">
    <property type="nucleotide sequence ID" value="NZ_BSNC01000001.1"/>
</dbReference>
<dbReference type="AlphaFoldDB" id="A0AA37W089"/>
<feature type="domain" description="Exonuclease VII large subunit C-terminal" evidence="7">
    <location>
        <begin position="125"/>
        <end position="438"/>
    </location>
</feature>
<proteinExistence type="inferred from homology"/>
<comment type="subunit">
    <text evidence="5">Heterooligomer composed of large and small subunits.</text>
</comment>
<evidence type="ECO:0000256" key="2">
    <source>
        <dbReference type="ARBA" id="ARBA00022722"/>
    </source>
</evidence>
<evidence type="ECO:0000256" key="1">
    <source>
        <dbReference type="ARBA" id="ARBA00022490"/>
    </source>
</evidence>
<comment type="similarity">
    <text evidence="5 6">Belongs to the XseA family.</text>
</comment>
<comment type="function">
    <text evidence="5">Bidirectionally degrades single-stranded DNA into large acid-insoluble oligonucleotides, which are then degraded further into small acid-soluble oligonucleotides.</text>
</comment>
<accession>A0AA37W089</accession>
<dbReference type="GO" id="GO:0008855">
    <property type="term" value="F:exodeoxyribonuclease VII activity"/>
    <property type="evidence" value="ECO:0007669"/>
    <property type="project" value="UniProtKB-UniRule"/>
</dbReference>
<dbReference type="PANTHER" id="PTHR30008">
    <property type="entry name" value="EXODEOXYRIBONUCLEASE 7 LARGE SUBUNIT"/>
    <property type="match status" value="1"/>
</dbReference>
<dbReference type="Pfam" id="PF02601">
    <property type="entry name" value="Exonuc_VII_L"/>
    <property type="match status" value="1"/>
</dbReference>
<dbReference type="HAMAP" id="MF_00378">
    <property type="entry name" value="Exonuc_7_L"/>
    <property type="match status" value="1"/>
</dbReference>
<reference evidence="9" key="2">
    <citation type="submission" date="2023-01" db="EMBL/GenBank/DDBJ databases">
        <title>Draft genome sequence of Paraferrimonas sedimenticola strain NBRC 101628.</title>
        <authorList>
            <person name="Sun Q."/>
            <person name="Mori K."/>
        </authorList>
    </citation>
    <scope>NUCLEOTIDE SEQUENCE</scope>
    <source>
        <strain evidence="9">NBRC 101628</strain>
    </source>
</reference>
<dbReference type="CDD" id="cd04489">
    <property type="entry name" value="ExoVII_LU_OBF"/>
    <property type="match status" value="1"/>
</dbReference>
<dbReference type="EMBL" id="BSNC01000001">
    <property type="protein sequence ID" value="GLP95158.1"/>
    <property type="molecule type" value="Genomic_DNA"/>
</dbReference>
<dbReference type="InterPro" id="IPR020579">
    <property type="entry name" value="Exonuc_VII_lsu_C"/>
</dbReference>
<comment type="subcellular location">
    <subcellularLocation>
        <location evidence="5 6">Cytoplasm</location>
    </subcellularLocation>
</comment>
<evidence type="ECO:0000256" key="4">
    <source>
        <dbReference type="ARBA" id="ARBA00022839"/>
    </source>
</evidence>
<keyword evidence="4 5" id="KW-0269">Exonuclease</keyword>
<keyword evidence="3 5" id="KW-0378">Hydrolase</keyword>
<comment type="catalytic activity">
    <reaction evidence="5 6">
        <text>Exonucleolytic cleavage in either 5'- to 3'- or 3'- to 5'-direction to yield nucleoside 5'-phosphates.</text>
        <dbReference type="EC" id="3.1.11.6"/>
    </reaction>
</comment>
<dbReference type="InterPro" id="IPR025824">
    <property type="entry name" value="OB-fold_nuc-bd_dom"/>
</dbReference>
<dbReference type="NCBIfam" id="TIGR00237">
    <property type="entry name" value="xseA"/>
    <property type="match status" value="1"/>
</dbReference>
<dbReference type="GO" id="GO:0009318">
    <property type="term" value="C:exodeoxyribonuclease VII complex"/>
    <property type="evidence" value="ECO:0007669"/>
    <property type="project" value="UniProtKB-UniRule"/>
</dbReference>
<feature type="domain" description="OB-fold nucleic acid binding" evidence="8">
    <location>
        <begin position="9"/>
        <end position="101"/>
    </location>
</feature>
<dbReference type="PANTHER" id="PTHR30008:SF0">
    <property type="entry name" value="EXODEOXYRIBONUCLEASE 7 LARGE SUBUNIT"/>
    <property type="match status" value="1"/>
</dbReference>
<dbReference type="EC" id="3.1.11.6" evidence="5"/>
<gene>
    <name evidence="5 9" type="primary">xseA</name>
    <name evidence="9" type="ORF">GCM10007895_04640</name>
</gene>
<evidence type="ECO:0000256" key="3">
    <source>
        <dbReference type="ARBA" id="ARBA00022801"/>
    </source>
</evidence>
<evidence type="ECO:0000256" key="6">
    <source>
        <dbReference type="RuleBase" id="RU004355"/>
    </source>
</evidence>
<dbReference type="GO" id="GO:0006308">
    <property type="term" value="P:DNA catabolic process"/>
    <property type="evidence" value="ECO:0007669"/>
    <property type="project" value="UniProtKB-UniRule"/>
</dbReference>